<protein>
    <submittedName>
        <fullName evidence="2">Uncharacterized protein</fullName>
    </submittedName>
</protein>
<proteinExistence type="predicted"/>
<dbReference type="EMBL" id="OU503050">
    <property type="protein sequence ID" value="CAI9777612.1"/>
    <property type="molecule type" value="Genomic_DNA"/>
</dbReference>
<organism evidence="2 3">
    <name type="scientific">Fraxinus pennsylvanica</name>
    <dbReference type="NCBI Taxonomy" id="56036"/>
    <lineage>
        <taxon>Eukaryota</taxon>
        <taxon>Viridiplantae</taxon>
        <taxon>Streptophyta</taxon>
        <taxon>Embryophyta</taxon>
        <taxon>Tracheophyta</taxon>
        <taxon>Spermatophyta</taxon>
        <taxon>Magnoliopsida</taxon>
        <taxon>eudicotyledons</taxon>
        <taxon>Gunneridae</taxon>
        <taxon>Pentapetalae</taxon>
        <taxon>asterids</taxon>
        <taxon>lamiids</taxon>
        <taxon>Lamiales</taxon>
        <taxon>Oleaceae</taxon>
        <taxon>Oleeae</taxon>
        <taxon>Fraxinus</taxon>
    </lineage>
</organism>
<feature type="compositionally biased region" description="Polar residues" evidence="1">
    <location>
        <begin position="1"/>
        <end position="10"/>
    </location>
</feature>
<evidence type="ECO:0000313" key="3">
    <source>
        <dbReference type="Proteomes" id="UP000834106"/>
    </source>
</evidence>
<dbReference type="Proteomes" id="UP000834106">
    <property type="component" value="Chromosome 15"/>
</dbReference>
<sequence length="123" mass="13464">MFPFNSQVTESGREVKGGASFGGGDIDGEHGLHYGADLRDGGGVWTCEIRTEILHEISAPLTRYSFSIFSQRSSLSSLKSSLRQALSELFDPHCVITAQTLQLNNLHSTSVLIQSTIRILRLV</sequence>
<keyword evidence="3" id="KW-1185">Reference proteome</keyword>
<accession>A0AAD2E3R0</accession>
<feature type="region of interest" description="Disordered" evidence="1">
    <location>
        <begin position="1"/>
        <end position="22"/>
    </location>
</feature>
<name>A0AAD2E3R0_9LAMI</name>
<reference evidence="2" key="1">
    <citation type="submission" date="2023-05" db="EMBL/GenBank/DDBJ databases">
        <authorList>
            <person name="Huff M."/>
        </authorList>
    </citation>
    <scope>NUCLEOTIDE SEQUENCE</scope>
</reference>
<dbReference type="AlphaFoldDB" id="A0AAD2E3R0"/>
<evidence type="ECO:0000256" key="1">
    <source>
        <dbReference type="SAM" id="MobiDB-lite"/>
    </source>
</evidence>
<evidence type="ECO:0000313" key="2">
    <source>
        <dbReference type="EMBL" id="CAI9777612.1"/>
    </source>
</evidence>
<gene>
    <name evidence="2" type="ORF">FPE_LOCUS25042</name>
</gene>